<organism evidence="2">
    <name type="scientific">Rhizophora mucronata</name>
    <name type="common">Asiatic mangrove</name>
    <dbReference type="NCBI Taxonomy" id="61149"/>
    <lineage>
        <taxon>Eukaryota</taxon>
        <taxon>Viridiplantae</taxon>
        <taxon>Streptophyta</taxon>
        <taxon>Embryophyta</taxon>
        <taxon>Tracheophyta</taxon>
        <taxon>Spermatophyta</taxon>
        <taxon>Magnoliopsida</taxon>
        <taxon>eudicotyledons</taxon>
        <taxon>Gunneridae</taxon>
        <taxon>Pentapetalae</taxon>
        <taxon>rosids</taxon>
        <taxon>fabids</taxon>
        <taxon>Malpighiales</taxon>
        <taxon>Rhizophoraceae</taxon>
        <taxon>Rhizophora</taxon>
    </lineage>
</organism>
<proteinExistence type="predicted"/>
<dbReference type="EMBL" id="GGEC01006176">
    <property type="protein sequence ID" value="MBW86659.1"/>
    <property type="molecule type" value="Transcribed_RNA"/>
</dbReference>
<protein>
    <submittedName>
        <fullName evidence="2">Uncharacterized protein</fullName>
    </submittedName>
</protein>
<sequence length="40" mass="4742">MFDSLVNIPRIKKHRRLTPKLAHKQDFQEHLGGSKNCIRK</sequence>
<dbReference type="AlphaFoldDB" id="A0A2P2IZJ7"/>
<name>A0A2P2IZJ7_RHIMU</name>
<evidence type="ECO:0000313" key="2">
    <source>
        <dbReference type="EMBL" id="MBW86659.1"/>
    </source>
</evidence>
<feature type="region of interest" description="Disordered" evidence="1">
    <location>
        <begin position="20"/>
        <end position="40"/>
    </location>
</feature>
<accession>A0A2P2IZJ7</accession>
<reference evidence="2" key="1">
    <citation type="submission" date="2018-02" db="EMBL/GenBank/DDBJ databases">
        <title>Rhizophora mucronata_Transcriptome.</title>
        <authorList>
            <person name="Meera S.P."/>
            <person name="Sreeshan A."/>
            <person name="Augustine A."/>
        </authorList>
    </citation>
    <scope>NUCLEOTIDE SEQUENCE</scope>
    <source>
        <tissue evidence="2">Leaf</tissue>
    </source>
</reference>
<evidence type="ECO:0000256" key="1">
    <source>
        <dbReference type="SAM" id="MobiDB-lite"/>
    </source>
</evidence>